<keyword evidence="1" id="KW-1133">Transmembrane helix</keyword>
<dbReference type="AlphaFoldDB" id="A0AA95JBX9"/>
<feature type="transmembrane region" description="Helical" evidence="1">
    <location>
        <begin position="58"/>
        <end position="81"/>
    </location>
</feature>
<keyword evidence="3" id="KW-1185">Reference proteome</keyword>
<evidence type="ECO:0000313" key="3">
    <source>
        <dbReference type="Proteomes" id="UP001178662"/>
    </source>
</evidence>
<dbReference type="InterPro" id="IPR009339">
    <property type="entry name" value="DUF998"/>
</dbReference>
<sequence>MDIAKITTKPKSILVINAARLSIASGVLFVILLGSLHLLEPEYDPTWSFISEYALGDFGWMMQLAFLLMATSLVSCVVSVFSQLRSILGYIGLAVLLISAVGLFISAMFNTDPITFSQDEYTFSGKMHVLGASLEYTPIAALLISIALARIEAWRIIRTRLMITSAIMLLLLIAFILFLPFDGKFGPGVYTGLVGRFMIVSYVPWLITIGYYILNKR</sequence>
<dbReference type="EMBL" id="CP119317">
    <property type="protein sequence ID" value="WEK54576.1"/>
    <property type="molecule type" value="Genomic_DNA"/>
</dbReference>
<organism evidence="2 3">
    <name type="scientific">Candidatus Cohnella colombiensis</name>
    <dbReference type="NCBI Taxonomy" id="3121368"/>
    <lineage>
        <taxon>Bacteria</taxon>
        <taxon>Bacillati</taxon>
        <taxon>Bacillota</taxon>
        <taxon>Bacilli</taxon>
        <taxon>Bacillales</taxon>
        <taxon>Paenibacillaceae</taxon>
        <taxon>Cohnella</taxon>
    </lineage>
</organism>
<feature type="transmembrane region" description="Helical" evidence="1">
    <location>
        <begin position="12"/>
        <end position="38"/>
    </location>
</feature>
<reference evidence="2" key="1">
    <citation type="submission" date="2023-03" db="EMBL/GenBank/DDBJ databases">
        <title>Andean soil-derived lignocellulolytic bacterial consortium as a source of novel taxa and putative plastic-active enzymes.</title>
        <authorList>
            <person name="Diaz-Garcia L."/>
            <person name="Chuvochina M."/>
            <person name="Feuerriegel G."/>
            <person name="Bunk B."/>
            <person name="Sproer C."/>
            <person name="Streit W.R."/>
            <person name="Rodriguez L.M."/>
            <person name="Overmann J."/>
            <person name="Jimenez D.J."/>
        </authorList>
    </citation>
    <scope>NUCLEOTIDE SEQUENCE</scope>
    <source>
        <strain evidence="2">MAG 2441</strain>
    </source>
</reference>
<evidence type="ECO:0000313" key="2">
    <source>
        <dbReference type="EMBL" id="WEK54576.1"/>
    </source>
</evidence>
<keyword evidence="1" id="KW-0472">Membrane</keyword>
<protein>
    <submittedName>
        <fullName evidence="2">DUF998 domain-containing protein</fullName>
    </submittedName>
</protein>
<feature type="transmembrane region" description="Helical" evidence="1">
    <location>
        <begin position="129"/>
        <end position="149"/>
    </location>
</feature>
<dbReference type="Pfam" id="PF06197">
    <property type="entry name" value="DUF998"/>
    <property type="match status" value="1"/>
</dbReference>
<feature type="transmembrane region" description="Helical" evidence="1">
    <location>
        <begin position="193"/>
        <end position="214"/>
    </location>
</feature>
<keyword evidence="1" id="KW-0812">Transmembrane</keyword>
<gene>
    <name evidence="2" type="ORF">P0Y55_00400</name>
</gene>
<dbReference type="Proteomes" id="UP001178662">
    <property type="component" value="Chromosome"/>
</dbReference>
<accession>A0AA95JBX9</accession>
<proteinExistence type="predicted"/>
<feature type="transmembrane region" description="Helical" evidence="1">
    <location>
        <begin position="161"/>
        <end position="181"/>
    </location>
</feature>
<feature type="transmembrane region" description="Helical" evidence="1">
    <location>
        <begin position="88"/>
        <end position="109"/>
    </location>
</feature>
<name>A0AA95JBX9_9BACL</name>
<evidence type="ECO:0000256" key="1">
    <source>
        <dbReference type="SAM" id="Phobius"/>
    </source>
</evidence>